<feature type="domain" description="PKD" evidence="5">
    <location>
        <begin position="837"/>
        <end position="924"/>
    </location>
</feature>
<organism evidence="7 8">
    <name type="scientific">Tahibacter aquaticus</name>
    <dbReference type="NCBI Taxonomy" id="520092"/>
    <lineage>
        <taxon>Bacteria</taxon>
        <taxon>Pseudomonadati</taxon>
        <taxon>Pseudomonadota</taxon>
        <taxon>Gammaproteobacteria</taxon>
        <taxon>Lysobacterales</taxon>
        <taxon>Rhodanobacteraceae</taxon>
        <taxon>Tahibacter</taxon>
    </lineage>
</organism>
<dbReference type="Pfam" id="PF18911">
    <property type="entry name" value="PKD_4"/>
    <property type="match status" value="2"/>
</dbReference>
<keyword evidence="3" id="KW-0378">Hydrolase</keyword>
<dbReference type="InterPro" id="IPR000601">
    <property type="entry name" value="PKD_dom"/>
</dbReference>
<dbReference type="Pfam" id="PF04151">
    <property type="entry name" value="PPC"/>
    <property type="match status" value="1"/>
</dbReference>
<dbReference type="Proteomes" id="UP000295293">
    <property type="component" value="Unassembled WGS sequence"/>
</dbReference>
<dbReference type="GO" id="GO:0010411">
    <property type="term" value="P:xyloglucan metabolic process"/>
    <property type="evidence" value="ECO:0007669"/>
    <property type="project" value="TreeGrafter"/>
</dbReference>
<dbReference type="InterPro" id="IPR007280">
    <property type="entry name" value="Peptidase_C_arc/bac"/>
</dbReference>
<evidence type="ECO:0000313" key="7">
    <source>
        <dbReference type="EMBL" id="TDR36688.1"/>
    </source>
</evidence>
<evidence type="ECO:0000256" key="1">
    <source>
        <dbReference type="ARBA" id="ARBA00001913"/>
    </source>
</evidence>
<dbReference type="SMART" id="SM00089">
    <property type="entry name" value="PKD"/>
    <property type="match status" value="2"/>
</dbReference>
<name>A0A4R6YIG1_9GAMM</name>
<dbReference type="InterPro" id="IPR015943">
    <property type="entry name" value="WD40/YVTN_repeat-like_dom_sf"/>
</dbReference>
<keyword evidence="4" id="KW-0732">Signal</keyword>
<evidence type="ECO:0000256" key="4">
    <source>
        <dbReference type="SAM" id="SignalP"/>
    </source>
</evidence>
<dbReference type="Gene3D" id="2.60.120.260">
    <property type="entry name" value="Galactose-binding domain-like"/>
    <property type="match status" value="1"/>
</dbReference>
<proteinExistence type="predicted"/>
<keyword evidence="8" id="KW-1185">Reference proteome</keyword>
<dbReference type="CDD" id="cd00146">
    <property type="entry name" value="PKD"/>
    <property type="match status" value="2"/>
</dbReference>
<comment type="cofactor">
    <cofactor evidence="1">
        <name>Ca(2+)</name>
        <dbReference type="ChEBI" id="CHEBI:29108"/>
    </cofactor>
</comment>
<dbReference type="PANTHER" id="PTHR43739:SF5">
    <property type="entry name" value="EXO-ALPHA-SIALIDASE"/>
    <property type="match status" value="1"/>
</dbReference>
<dbReference type="PROSITE" id="PS50093">
    <property type="entry name" value="PKD"/>
    <property type="match status" value="2"/>
</dbReference>
<dbReference type="SUPFAM" id="SSF50939">
    <property type="entry name" value="Sialidases"/>
    <property type="match status" value="1"/>
</dbReference>
<dbReference type="Pfam" id="PF01483">
    <property type="entry name" value="P_proprotein"/>
    <property type="match status" value="1"/>
</dbReference>
<dbReference type="InterPro" id="IPR036278">
    <property type="entry name" value="Sialidase_sf"/>
</dbReference>
<evidence type="ECO:0000259" key="6">
    <source>
        <dbReference type="PROSITE" id="PS51829"/>
    </source>
</evidence>
<dbReference type="Gene3D" id="2.60.120.380">
    <property type="match status" value="1"/>
</dbReference>
<evidence type="ECO:0000259" key="5">
    <source>
        <dbReference type="PROSITE" id="PS50093"/>
    </source>
</evidence>
<dbReference type="InterPro" id="IPR008979">
    <property type="entry name" value="Galactose-bd-like_sf"/>
</dbReference>
<accession>A0A4R6YIG1</accession>
<evidence type="ECO:0000256" key="2">
    <source>
        <dbReference type="ARBA" id="ARBA00022670"/>
    </source>
</evidence>
<dbReference type="RefSeq" id="WP_133821867.1">
    <property type="nucleotide sequence ID" value="NZ_SNZH01000027.1"/>
</dbReference>
<keyword evidence="2" id="KW-0645">Protease</keyword>
<gene>
    <name evidence="7" type="ORF">DFR29_12738</name>
</gene>
<dbReference type="SUPFAM" id="SSF110296">
    <property type="entry name" value="Oligoxyloglucan reducing end-specific cellobiohydrolase"/>
    <property type="match status" value="1"/>
</dbReference>
<feature type="signal peptide" evidence="4">
    <location>
        <begin position="1"/>
        <end position="26"/>
    </location>
</feature>
<dbReference type="Gene3D" id="2.60.40.10">
    <property type="entry name" value="Immunoglobulins"/>
    <property type="match status" value="2"/>
</dbReference>
<dbReference type="PANTHER" id="PTHR43739">
    <property type="entry name" value="XYLOGLUCANASE (EUROFUNG)"/>
    <property type="match status" value="1"/>
</dbReference>
<reference evidence="7 8" key="1">
    <citation type="submission" date="2019-03" db="EMBL/GenBank/DDBJ databases">
        <title>Genomic Encyclopedia of Type Strains, Phase IV (KMG-IV): sequencing the most valuable type-strain genomes for metagenomic binning, comparative biology and taxonomic classification.</title>
        <authorList>
            <person name="Goeker M."/>
        </authorList>
    </citation>
    <scope>NUCLEOTIDE SEQUENCE [LARGE SCALE GENOMIC DNA]</scope>
    <source>
        <strain evidence="7 8">DSM 21667</strain>
    </source>
</reference>
<dbReference type="InterPro" id="IPR013783">
    <property type="entry name" value="Ig-like_fold"/>
</dbReference>
<dbReference type="SUPFAM" id="SSF49299">
    <property type="entry name" value="PKD domain"/>
    <property type="match status" value="2"/>
</dbReference>
<dbReference type="SUPFAM" id="SSF49785">
    <property type="entry name" value="Galactose-binding domain-like"/>
    <property type="match status" value="1"/>
</dbReference>
<feature type="domain" description="P/Homo B" evidence="6">
    <location>
        <begin position="1028"/>
        <end position="1142"/>
    </location>
</feature>
<dbReference type="InterPro" id="IPR022409">
    <property type="entry name" value="PKD/Chitinase_dom"/>
</dbReference>
<evidence type="ECO:0000256" key="3">
    <source>
        <dbReference type="ARBA" id="ARBA00022801"/>
    </source>
</evidence>
<dbReference type="EMBL" id="SNZH01000027">
    <property type="protein sequence ID" value="TDR36688.1"/>
    <property type="molecule type" value="Genomic_DNA"/>
</dbReference>
<dbReference type="InterPro" id="IPR035986">
    <property type="entry name" value="PKD_dom_sf"/>
</dbReference>
<dbReference type="GO" id="GO:0004252">
    <property type="term" value="F:serine-type endopeptidase activity"/>
    <property type="evidence" value="ECO:0007669"/>
    <property type="project" value="InterPro"/>
</dbReference>
<feature type="chain" id="PRO_5020247090" evidence="4">
    <location>
        <begin position="27"/>
        <end position="1142"/>
    </location>
</feature>
<evidence type="ECO:0000313" key="8">
    <source>
        <dbReference type="Proteomes" id="UP000295293"/>
    </source>
</evidence>
<dbReference type="Gene3D" id="2.130.10.10">
    <property type="entry name" value="YVTN repeat-like/Quinoprotein amine dehydrogenase"/>
    <property type="match status" value="3"/>
</dbReference>
<protein>
    <submittedName>
        <fullName evidence="7">PKD domain-containing protein</fullName>
    </submittedName>
</protein>
<dbReference type="AlphaFoldDB" id="A0A4R6YIG1"/>
<dbReference type="InterPro" id="IPR052025">
    <property type="entry name" value="Xyloglucanase_GH74"/>
</dbReference>
<dbReference type="GO" id="GO:0006508">
    <property type="term" value="P:proteolysis"/>
    <property type="evidence" value="ECO:0007669"/>
    <property type="project" value="UniProtKB-KW"/>
</dbReference>
<sequence length="1142" mass="117603">MHVRPVARCHLLLFVAAVSVSSLASAQSDTPFDGDRVNRPREESWQIEQRQLWFIQSRGLDRVANADSERRKAAAELKAEVERLAPLQHAAGETWAPLGPSSMNMSNWVMGRVSGRNNAVVPHPTDENTVYFGAAAGGVWKTSNGGTSWTPLFDQVGTLPIGALFVEPAAPANVWVGTGDRNGGGCAGYFGQGLYVSSDSGSSWQARNGSGSGAMPLSIVNAVAVQPTNANVVLAGGAGSCSSGSLSGSGLYRSADRGGSWTKTLNGNVEDLIFVPNSATVFAGVAGSGVHKSTDGGATWTAMNSGLSVSGSRLRLAMAASNSNVLYALQSGSLHRSADGGASWSLRSSTACEGQCSYNLAIDVHPSQPDTVLVGSIRTARSTNGGSSFTILHSTWGSSQAVHQDTHVVRYSRNNPDRFWIGTDGGVWRTDNSGSSWVNMNSNLNVTQFYDISVHPTNPDIVFGGAQDNSSSRRSSSAVWDLTFVSGDGFMNAIDTTNPSIVFQTSYPSGNFPSIYRSTNGGGANSFSKLATTGMTASSSFPWVTPMAVASNRLFVASNVVYRATTSASPMSWTAISGSLGSAVSVITPVSMGVLIPTYVGTSSGRIYATPDAAVPSATFTDVTGNYPGGVVSDVAMDPLNAQRVFVTRAGFGASRLYRSTSGGTTWSAVGTGLPNVPANAVAIDPLNTNRIFVGTDVGVYESADGGNTFTAFSTGLPLGLVVTDLEIDDSPHVLSAGTYGRGAWNVTLNNGGNLAPTANFSVATNGLTASFTDSSSDSDGSIASRSWNFGDSSTSTATNPSKTYAAAGTYTVTLTVTDNAGATNTTSKPVTVSSGSNVPPVANFSVAANGLTATFTDTSSDSDGSIASRSWNFGDSSTSTATNPSKTYAAAGTYTVTLTVTDNAGATNTTSKPVTVTAPPGGNVLQNGVAITGQSGATSSDTYYTLVVPAGASNLKFVTSGGTGDADLYARFGSQPTTTTYDCRSESGTNAETCTIATAQAGTYHVLVRGYAAYSGLSITGSYTTGGGAQTYTNTSDFSITDNATVDSPITVSGRSGNAPASTPVSVAIVHTYIGDLKVDLVAPDGTLYSIHNKTGGATQNLNTTLNLNLSSEPLNGIWKLRVNDSGPGDTGRIDSWSVTF</sequence>
<comment type="caution">
    <text evidence="7">The sequence shown here is derived from an EMBL/GenBank/DDBJ whole genome shotgun (WGS) entry which is preliminary data.</text>
</comment>
<dbReference type="InterPro" id="IPR002884">
    <property type="entry name" value="P_dom"/>
</dbReference>
<feature type="domain" description="PKD" evidence="5">
    <location>
        <begin position="753"/>
        <end position="833"/>
    </location>
</feature>
<dbReference type="OrthoDB" id="5664384at2"/>
<dbReference type="PROSITE" id="PS51829">
    <property type="entry name" value="P_HOMO_B"/>
    <property type="match status" value="1"/>
</dbReference>